<dbReference type="Pfam" id="PF02563">
    <property type="entry name" value="Poly_export"/>
    <property type="match status" value="2"/>
</dbReference>
<proteinExistence type="predicted"/>
<dbReference type="AlphaFoldDB" id="A0A5C5V7T5"/>
<feature type="domain" description="Polysaccharide export protein N-terminal" evidence="2">
    <location>
        <begin position="77"/>
        <end position="176"/>
    </location>
</feature>
<dbReference type="Gene3D" id="3.10.560.10">
    <property type="entry name" value="Outer membrane lipoprotein wza domain like"/>
    <property type="match status" value="1"/>
</dbReference>
<dbReference type="Proteomes" id="UP000318878">
    <property type="component" value="Unassembled WGS sequence"/>
</dbReference>
<name>A0A5C5V7T5_9BACT</name>
<dbReference type="PANTHER" id="PTHR33619:SF3">
    <property type="entry name" value="POLYSACCHARIDE EXPORT PROTEIN GFCE-RELATED"/>
    <property type="match status" value="1"/>
</dbReference>
<accession>A0A5C5V7T5</accession>
<keyword evidence="4" id="KW-1185">Reference proteome</keyword>
<sequence>MNNTNSTPRYANIPIAWGLALALLSTSVGCTSFAHHSHPSDPLLDVPRELEMTTHPEYRVAAPDILLIEAVNNIRPPGSTLQAGDQILVQIARGLPLEPDVEQETSPLEYQAAVEFEQAFKTINAIYLVGANGAVDLGPYYGAYEVAGRTVDEAQQLVQQALKDRFGLREPQVTLILPDVAGKQAINGEHLVRPDGTVSLGVYGSVYVAGMTLEEIKSLIEAHLSRYIHQPELYVDVLSYNSKTFYVVMDGGGYGERVVRLPCTGNETVLDAIAQVQGLSEVSSRDIWVVRPAPAGTQCAQVLDVHWSEIVAEGITTTNYQILPGDRIYVEADRMISVDNALAKLISPVERVLGVVLLGTRTVQQIDNPNSNNGFGF</sequence>
<dbReference type="GO" id="GO:0015159">
    <property type="term" value="F:polysaccharide transmembrane transporter activity"/>
    <property type="evidence" value="ECO:0007669"/>
    <property type="project" value="InterPro"/>
</dbReference>
<gene>
    <name evidence="3" type="ORF">Enr8_20370</name>
</gene>
<dbReference type="InterPro" id="IPR003715">
    <property type="entry name" value="Poly_export_N"/>
</dbReference>
<dbReference type="OrthoDB" id="279464at2"/>
<dbReference type="Gene3D" id="3.30.1950.10">
    <property type="entry name" value="wza like domain"/>
    <property type="match status" value="2"/>
</dbReference>
<dbReference type="EMBL" id="SJPF01000002">
    <property type="protein sequence ID" value="TWT34624.1"/>
    <property type="molecule type" value="Genomic_DNA"/>
</dbReference>
<evidence type="ECO:0000259" key="2">
    <source>
        <dbReference type="Pfam" id="PF02563"/>
    </source>
</evidence>
<dbReference type="PANTHER" id="PTHR33619">
    <property type="entry name" value="POLYSACCHARIDE EXPORT PROTEIN GFCE-RELATED"/>
    <property type="match status" value="1"/>
</dbReference>
<evidence type="ECO:0000313" key="4">
    <source>
        <dbReference type="Proteomes" id="UP000318878"/>
    </source>
</evidence>
<reference evidence="3 4" key="1">
    <citation type="submission" date="2019-02" db="EMBL/GenBank/DDBJ databases">
        <title>Deep-cultivation of Planctomycetes and their phenomic and genomic characterization uncovers novel biology.</title>
        <authorList>
            <person name="Wiegand S."/>
            <person name="Jogler M."/>
            <person name="Boedeker C."/>
            <person name="Pinto D."/>
            <person name="Vollmers J."/>
            <person name="Rivas-Marin E."/>
            <person name="Kohn T."/>
            <person name="Peeters S.H."/>
            <person name="Heuer A."/>
            <person name="Rast P."/>
            <person name="Oberbeckmann S."/>
            <person name="Bunk B."/>
            <person name="Jeske O."/>
            <person name="Meyerdierks A."/>
            <person name="Storesund J.E."/>
            <person name="Kallscheuer N."/>
            <person name="Luecker S."/>
            <person name="Lage O.M."/>
            <person name="Pohl T."/>
            <person name="Merkel B.J."/>
            <person name="Hornburger P."/>
            <person name="Mueller R.-W."/>
            <person name="Bruemmer F."/>
            <person name="Labrenz M."/>
            <person name="Spormann A.M."/>
            <person name="Op Den Camp H."/>
            <person name="Overmann J."/>
            <person name="Amann R."/>
            <person name="Jetten M.S.M."/>
            <person name="Mascher T."/>
            <person name="Medema M.H."/>
            <person name="Devos D.P."/>
            <person name="Kaster A.-K."/>
            <person name="Ovreas L."/>
            <person name="Rohde M."/>
            <person name="Galperin M.Y."/>
            <person name="Jogler C."/>
        </authorList>
    </citation>
    <scope>NUCLEOTIDE SEQUENCE [LARGE SCALE GENOMIC DNA]</scope>
    <source>
        <strain evidence="3 4">Enr8</strain>
    </source>
</reference>
<evidence type="ECO:0000256" key="1">
    <source>
        <dbReference type="ARBA" id="ARBA00022729"/>
    </source>
</evidence>
<evidence type="ECO:0000313" key="3">
    <source>
        <dbReference type="EMBL" id="TWT34624.1"/>
    </source>
</evidence>
<feature type="domain" description="Polysaccharide export protein N-terminal" evidence="2">
    <location>
        <begin position="180"/>
        <end position="237"/>
    </location>
</feature>
<organism evidence="3 4">
    <name type="scientific">Blastopirellula retiformator</name>
    <dbReference type="NCBI Taxonomy" id="2527970"/>
    <lineage>
        <taxon>Bacteria</taxon>
        <taxon>Pseudomonadati</taxon>
        <taxon>Planctomycetota</taxon>
        <taxon>Planctomycetia</taxon>
        <taxon>Pirellulales</taxon>
        <taxon>Pirellulaceae</taxon>
        <taxon>Blastopirellula</taxon>
    </lineage>
</organism>
<protein>
    <submittedName>
        <fullName evidence="3">Polysaccharide biosynthesis/export protein</fullName>
    </submittedName>
</protein>
<keyword evidence="1" id="KW-0732">Signal</keyword>
<comment type="caution">
    <text evidence="3">The sequence shown here is derived from an EMBL/GenBank/DDBJ whole genome shotgun (WGS) entry which is preliminary data.</text>
</comment>
<dbReference type="InterPro" id="IPR049712">
    <property type="entry name" value="Poly_export"/>
</dbReference>